<evidence type="ECO:0000256" key="14">
    <source>
        <dbReference type="SAM" id="Phobius"/>
    </source>
</evidence>
<dbReference type="EC" id="2.7.13.3" evidence="3"/>
<dbReference type="PANTHER" id="PTHR44936">
    <property type="entry name" value="SENSOR PROTEIN CREC"/>
    <property type="match status" value="1"/>
</dbReference>
<dbReference type="InterPro" id="IPR005467">
    <property type="entry name" value="His_kinase_dom"/>
</dbReference>
<dbReference type="SMART" id="SM00387">
    <property type="entry name" value="HATPase_c"/>
    <property type="match status" value="1"/>
</dbReference>
<dbReference type="CDD" id="cd06225">
    <property type="entry name" value="HAMP"/>
    <property type="match status" value="1"/>
</dbReference>
<proteinExistence type="predicted"/>
<dbReference type="Pfam" id="PF00672">
    <property type="entry name" value="HAMP"/>
    <property type="match status" value="1"/>
</dbReference>
<evidence type="ECO:0000256" key="6">
    <source>
        <dbReference type="ARBA" id="ARBA00022692"/>
    </source>
</evidence>
<evidence type="ECO:0000256" key="3">
    <source>
        <dbReference type="ARBA" id="ARBA00012438"/>
    </source>
</evidence>
<dbReference type="InterPro" id="IPR013587">
    <property type="entry name" value="Nitrate/nitrite_sensing"/>
</dbReference>
<keyword evidence="19" id="KW-1185">Reference proteome</keyword>
<feature type="compositionally biased region" description="Low complexity" evidence="13">
    <location>
        <begin position="734"/>
        <end position="751"/>
    </location>
</feature>
<evidence type="ECO:0000256" key="5">
    <source>
        <dbReference type="ARBA" id="ARBA00022679"/>
    </source>
</evidence>
<evidence type="ECO:0000256" key="13">
    <source>
        <dbReference type="SAM" id="MobiDB-lite"/>
    </source>
</evidence>
<dbReference type="GO" id="GO:0016020">
    <property type="term" value="C:membrane"/>
    <property type="evidence" value="ECO:0007669"/>
    <property type="project" value="UniProtKB-SubCell"/>
</dbReference>
<feature type="coiled-coil region" evidence="12">
    <location>
        <begin position="372"/>
        <end position="399"/>
    </location>
</feature>
<comment type="caution">
    <text evidence="18">The sequence shown here is derived from an EMBL/GenBank/DDBJ whole genome shotgun (WGS) entry which is preliminary data.</text>
</comment>
<keyword evidence="11" id="KW-0902">Two-component regulatory system</keyword>
<dbReference type="PROSITE" id="PS50906">
    <property type="entry name" value="NIT"/>
    <property type="match status" value="1"/>
</dbReference>
<dbReference type="InterPro" id="IPR010910">
    <property type="entry name" value="Nitrate/nitrite_sensing_bac"/>
</dbReference>
<dbReference type="EMBL" id="LMXB01000069">
    <property type="protein sequence ID" value="KUO17957.1"/>
    <property type="molecule type" value="Genomic_DNA"/>
</dbReference>
<keyword evidence="6 14" id="KW-0812">Transmembrane</keyword>
<feature type="compositionally biased region" description="Basic and acidic residues" evidence="13">
    <location>
        <begin position="1167"/>
        <end position="1176"/>
    </location>
</feature>
<keyword evidence="14" id="KW-0472">Membrane</keyword>
<dbReference type="PROSITE" id="PS50885">
    <property type="entry name" value="HAMP"/>
    <property type="match status" value="1"/>
</dbReference>
<feature type="compositionally biased region" description="Low complexity" evidence="13">
    <location>
        <begin position="820"/>
        <end position="830"/>
    </location>
</feature>
<evidence type="ECO:0000256" key="2">
    <source>
        <dbReference type="ARBA" id="ARBA00004370"/>
    </source>
</evidence>
<evidence type="ECO:0000256" key="10">
    <source>
        <dbReference type="ARBA" id="ARBA00022989"/>
    </source>
</evidence>
<evidence type="ECO:0000259" key="15">
    <source>
        <dbReference type="PROSITE" id="PS50109"/>
    </source>
</evidence>
<feature type="region of interest" description="Disordered" evidence="13">
    <location>
        <begin position="1"/>
        <end position="76"/>
    </location>
</feature>
<protein>
    <recommendedName>
        <fullName evidence="3">histidine kinase</fullName>
        <ecNumber evidence="3">2.7.13.3</ecNumber>
    </recommendedName>
</protein>
<feature type="compositionally biased region" description="Low complexity" evidence="13">
    <location>
        <begin position="799"/>
        <end position="810"/>
    </location>
</feature>
<dbReference type="OrthoDB" id="4652229at2"/>
<dbReference type="Gene3D" id="3.30.565.10">
    <property type="entry name" value="Histidine kinase-like ATPase, C-terminal domain"/>
    <property type="match status" value="1"/>
</dbReference>
<feature type="compositionally biased region" description="Low complexity" evidence="13">
    <location>
        <begin position="1199"/>
        <end position="1212"/>
    </location>
</feature>
<comment type="subcellular location">
    <subcellularLocation>
        <location evidence="2">Membrane</location>
    </subcellularLocation>
</comment>
<dbReference type="InterPro" id="IPR050980">
    <property type="entry name" value="2C_sensor_his_kinase"/>
</dbReference>
<feature type="transmembrane region" description="Helical" evidence="14">
    <location>
        <begin position="397"/>
        <end position="419"/>
    </location>
</feature>
<evidence type="ECO:0000256" key="8">
    <source>
        <dbReference type="ARBA" id="ARBA00022777"/>
    </source>
</evidence>
<comment type="catalytic activity">
    <reaction evidence="1">
        <text>ATP + protein L-histidine = ADP + protein N-phospho-L-histidine.</text>
        <dbReference type="EC" id="2.7.13.3"/>
    </reaction>
</comment>
<dbReference type="SMART" id="SM00304">
    <property type="entry name" value="HAMP"/>
    <property type="match status" value="1"/>
</dbReference>
<dbReference type="PANTHER" id="PTHR44936:SF9">
    <property type="entry name" value="SENSOR PROTEIN CREC"/>
    <property type="match status" value="1"/>
</dbReference>
<feature type="domain" description="Histidine kinase" evidence="15">
    <location>
        <begin position="607"/>
        <end position="713"/>
    </location>
</feature>
<dbReference type="RefSeq" id="WP_067027036.1">
    <property type="nucleotide sequence ID" value="NZ_KQ949094.1"/>
</dbReference>
<feature type="domain" description="NIT" evidence="17">
    <location>
        <begin position="127"/>
        <end position="389"/>
    </location>
</feature>
<organism evidence="18 19">
    <name type="scientific">Streptomyces dysideae</name>
    <dbReference type="NCBI Taxonomy" id="909626"/>
    <lineage>
        <taxon>Bacteria</taxon>
        <taxon>Bacillati</taxon>
        <taxon>Actinomycetota</taxon>
        <taxon>Actinomycetes</taxon>
        <taxon>Kitasatosporales</taxon>
        <taxon>Streptomycetaceae</taxon>
        <taxon>Streptomyces</taxon>
    </lineage>
</organism>
<dbReference type="Gene3D" id="6.10.340.10">
    <property type="match status" value="1"/>
</dbReference>
<dbReference type="GO" id="GO:0000160">
    <property type="term" value="P:phosphorelay signal transduction system"/>
    <property type="evidence" value="ECO:0007669"/>
    <property type="project" value="UniProtKB-KW"/>
</dbReference>
<name>A0A124IED4_9ACTN</name>
<feature type="region of interest" description="Disordered" evidence="13">
    <location>
        <begin position="857"/>
        <end position="1256"/>
    </location>
</feature>
<feature type="domain" description="HAMP" evidence="16">
    <location>
        <begin position="420"/>
        <end position="490"/>
    </location>
</feature>
<evidence type="ECO:0000256" key="11">
    <source>
        <dbReference type="ARBA" id="ARBA00023012"/>
    </source>
</evidence>
<evidence type="ECO:0000256" key="1">
    <source>
        <dbReference type="ARBA" id="ARBA00000085"/>
    </source>
</evidence>
<feature type="compositionally biased region" description="Gly residues" evidence="13">
    <location>
        <begin position="780"/>
        <end position="797"/>
    </location>
</feature>
<dbReference type="PROSITE" id="PS50109">
    <property type="entry name" value="HIS_KIN"/>
    <property type="match status" value="1"/>
</dbReference>
<evidence type="ECO:0000313" key="19">
    <source>
        <dbReference type="Proteomes" id="UP000053260"/>
    </source>
</evidence>
<feature type="region of interest" description="Disordered" evidence="13">
    <location>
        <begin position="715"/>
        <end position="830"/>
    </location>
</feature>
<evidence type="ECO:0000259" key="16">
    <source>
        <dbReference type="PROSITE" id="PS50885"/>
    </source>
</evidence>
<feature type="compositionally biased region" description="Polar residues" evidence="13">
    <location>
        <begin position="1236"/>
        <end position="1256"/>
    </location>
</feature>
<feature type="compositionally biased region" description="Gly residues" evidence="13">
    <location>
        <begin position="752"/>
        <end position="771"/>
    </location>
</feature>
<keyword evidence="10 14" id="KW-1133">Transmembrane helix</keyword>
<dbReference type="InterPro" id="IPR003660">
    <property type="entry name" value="HAMP_dom"/>
</dbReference>
<gene>
    <name evidence="18" type="ORF">AQJ91_28040</name>
</gene>
<keyword evidence="12" id="KW-0175">Coiled coil</keyword>
<dbReference type="Proteomes" id="UP000053260">
    <property type="component" value="Unassembled WGS sequence"/>
</dbReference>
<keyword evidence="7" id="KW-0547">Nucleotide-binding</keyword>
<dbReference type="GO" id="GO:0004673">
    <property type="term" value="F:protein histidine kinase activity"/>
    <property type="evidence" value="ECO:0007669"/>
    <property type="project" value="UniProtKB-EC"/>
</dbReference>
<dbReference type="SUPFAM" id="SSF55874">
    <property type="entry name" value="ATPase domain of HSP90 chaperone/DNA topoisomerase II/histidine kinase"/>
    <property type="match status" value="1"/>
</dbReference>
<feature type="compositionally biased region" description="Low complexity" evidence="13">
    <location>
        <begin position="1125"/>
        <end position="1134"/>
    </location>
</feature>
<feature type="compositionally biased region" description="Low complexity" evidence="13">
    <location>
        <begin position="48"/>
        <end position="62"/>
    </location>
</feature>
<accession>A0A124IED4</accession>
<evidence type="ECO:0000256" key="4">
    <source>
        <dbReference type="ARBA" id="ARBA00022553"/>
    </source>
</evidence>
<dbReference type="InterPro" id="IPR003594">
    <property type="entry name" value="HATPase_dom"/>
</dbReference>
<keyword evidence="5" id="KW-0808">Transferase</keyword>
<dbReference type="Pfam" id="PF08376">
    <property type="entry name" value="NIT"/>
    <property type="match status" value="1"/>
</dbReference>
<evidence type="ECO:0000256" key="9">
    <source>
        <dbReference type="ARBA" id="ARBA00022840"/>
    </source>
</evidence>
<feature type="compositionally biased region" description="Low complexity" evidence="13">
    <location>
        <begin position="1142"/>
        <end position="1159"/>
    </location>
</feature>
<dbReference type="InterPro" id="IPR036890">
    <property type="entry name" value="HATPase_C_sf"/>
</dbReference>
<feature type="compositionally biased region" description="Polar residues" evidence="13">
    <location>
        <begin position="1015"/>
        <end position="1024"/>
    </location>
</feature>
<evidence type="ECO:0000259" key="17">
    <source>
        <dbReference type="PROSITE" id="PS50906"/>
    </source>
</evidence>
<dbReference type="AlphaFoldDB" id="A0A124IED4"/>
<keyword evidence="8" id="KW-0418">Kinase</keyword>
<keyword evidence="9" id="KW-0067">ATP-binding</keyword>
<evidence type="ECO:0000313" key="18">
    <source>
        <dbReference type="EMBL" id="KUO17957.1"/>
    </source>
</evidence>
<evidence type="ECO:0000256" key="12">
    <source>
        <dbReference type="SAM" id="Coils"/>
    </source>
</evidence>
<dbReference type="Pfam" id="PF02518">
    <property type="entry name" value="HATPase_c"/>
    <property type="match status" value="1"/>
</dbReference>
<keyword evidence="4" id="KW-0597">Phosphoprotein</keyword>
<reference evidence="18 19" key="1">
    <citation type="submission" date="2015-10" db="EMBL/GenBank/DDBJ databases">
        <title>Draft genome sequence of Streptomyces sp. RV15, isolated from a marine sponge.</title>
        <authorList>
            <person name="Ruckert C."/>
            <person name="Abdelmohsen U.R."/>
            <person name="Winkler A."/>
            <person name="Hentschel U."/>
            <person name="Kalinowski J."/>
            <person name="Kampfer P."/>
            <person name="Glaeser S."/>
        </authorList>
    </citation>
    <scope>NUCLEOTIDE SEQUENCE [LARGE SCALE GENOMIC DNA]</scope>
    <source>
        <strain evidence="18 19">RV15</strain>
    </source>
</reference>
<dbReference type="STRING" id="909626.AQJ91_28040"/>
<dbReference type="GO" id="GO:0005524">
    <property type="term" value="F:ATP binding"/>
    <property type="evidence" value="ECO:0007669"/>
    <property type="project" value="UniProtKB-KW"/>
</dbReference>
<sequence>MQGRFKRDGSASAESEPHGGTGPIAGSSSPQHAQNPGPAPSGEGGQLGAAASTGAPGAAAPKVKPPKGPVGPGSRISLRNWRISTRLVALLTLPVVAATSLGAVRISDNMDDIQQLDNMKLLTDMTKRATELAAALQEERDQSAGPLAHGSSATDYTVKGYRDKTDRAAKNFNNAAEEIDASSKDGNLQGVRDSLVGLVGELNDIAKVRNVAYESKNNSTQTVEAYHRLITHLLDLSQDMAQATSNPEMIQRTRALSAFSSAKEYASVQRAVLAAALPSGDATFGTLSENDRLYGQSALESQKSEISSFRSIYGNDGAEELLKPMGNKNPTIKAADTYASRALNQPKGLESLDKRSYRDWVDDSTTKIQQMRNIENTLLEDMEQKARELRNESEREAIISGALILLVLGVSLVGAFVVARSMIRSLRRLEETATKVAQDRLPELVKQLSESDPQDVDTSVESVGVHSRDEIGQVAAAFDDVHREAVRLAAEQALLRGNVNAMFTNLSRRSQGLIQRQLSLISELESREADPDQLSSLFKLDHLATRMRRNGENLLVLAGEEPGRRWTRPVPLVDVLRAAASEVEQYERIELAAVPTTEVAGRVVNDLVHLLAELLENATSFSSPQTKVKVTGHALPDGRVLIEIHDTGIGLSPEDLAAINERLASPPTVDVSVSRRMGLFVVGRLSQRHGIRIQLRPSDSGGTTALVMLPVDVAQGGRKPAPGKSGQGGGTGGPAAAQAAAGVAAARRQAQSGGGALGAGTPSGGLLGAGQGPRAALPGRDGGGRPGAPGGARGPQGPGAPSQGRPAPAGAGAGFGGQAPGAPQGLQAAGPGADAFGADAFGADAFGADAFGADAFGGGRGAVPPQSQSANAEQGRGRGRQPQLPPRGGPRAELPGGNQPPRTPSWGDENAQPPVPRASLDTPRGHDEQDPAQTSRMPRIDDRQGPGSTAEIPAVPHYDGRQGPGANAEFGRPDFDAPAPGAYDPQDTGQYPRPGANGQQNTGQFVRSDVFGAPGQNNPSSTGQFAAPQAYDDSSTGQHSLPGRQNPPAPQNTGRFERPQANGTHRGDADFGAGRPPVPPRPQQRPARQDPEALPPAGPGDGRTPLYDTLETNWFHGQGGQQERQPGSSNGSAPAPAPQQPQAPAAPQSSAAQRPATSSWRSSPNDDLVRQAERVRQPAAGGVTTSGLPRRVPRANLVPGTAQQQQHQAGPQVSRAPDDVRGRLTNLRRGIAQGRQAGTDTGQTGSFPSPTHQQER</sequence>
<evidence type="ECO:0000256" key="7">
    <source>
        <dbReference type="ARBA" id="ARBA00022741"/>
    </source>
</evidence>